<gene>
    <name evidence="1" type="ORF">HOLleu_36474</name>
</gene>
<name>A0A9Q0YK46_HOLLE</name>
<dbReference type="AlphaFoldDB" id="A0A9Q0YK46"/>
<organism evidence="1 2">
    <name type="scientific">Holothuria leucospilota</name>
    <name type="common">Black long sea cucumber</name>
    <name type="synonym">Mertensiothuria leucospilota</name>
    <dbReference type="NCBI Taxonomy" id="206669"/>
    <lineage>
        <taxon>Eukaryota</taxon>
        <taxon>Metazoa</taxon>
        <taxon>Echinodermata</taxon>
        <taxon>Eleutherozoa</taxon>
        <taxon>Echinozoa</taxon>
        <taxon>Holothuroidea</taxon>
        <taxon>Aspidochirotacea</taxon>
        <taxon>Aspidochirotida</taxon>
        <taxon>Holothuriidae</taxon>
        <taxon>Holothuria</taxon>
    </lineage>
</organism>
<evidence type="ECO:0000313" key="2">
    <source>
        <dbReference type="Proteomes" id="UP001152320"/>
    </source>
</evidence>
<protein>
    <submittedName>
        <fullName evidence="1">Uncharacterized protein</fullName>
    </submittedName>
</protein>
<evidence type="ECO:0000313" key="1">
    <source>
        <dbReference type="EMBL" id="KAJ8023902.1"/>
    </source>
</evidence>
<comment type="caution">
    <text evidence="1">The sequence shown here is derived from an EMBL/GenBank/DDBJ whole genome shotgun (WGS) entry which is preliminary data.</text>
</comment>
<sequence>MDSRGFGLTRLDVRRLAFQFAVRNYIRVEHFNDQESGMAGDEWLNGFLKSNPDLSIRRAEGLSQARAMGFNRVGVTKYFDLLEKTAEEIGVRNQSSRIFNMDKTWFQLINRVQKVISPKGKCAVFKISNAQKGETVTVVAACNGKRRQRMSYQKAANMA</sequence>
<accession>A0A9Q0YK46</accession>
<dbReference type="OrthoDB" id="6754776at2759"/>
<keyword evidence="2" id="KW-1185">Reference proteome</keyword>
<dbReference type="EMBL" id="JAIZAY010000019">
    <property type="protein sequence ID" value="KAJ8023902.1"/>
    <property type="molecule type" value="Genomic_DNA"/>
</dbReference>
<dbReference type="Proteomes" id="UP001152320">
    <property type="component" value="Chromosome 19"/>
</dbReference>
<reference evidence="1" key="1">
    <citation type="submission" date="2021-10" db="EMBL/GenBank/DDBJ databases">
        <title>Tropical sea cucumber genome reveals ecological adaptation and Cuvierian tubules defense mechanism.</title>
        <authorList>
            <person name="Chen T."/>
        </authorList>
    </citation>
    <scope>NUCLEOTIDE SEQUENCE</scope>
    <source>
        <strain evidence="1">Nanhai2018</strain>
        <tissue evidence="1">Muscle</tissue>
    </source>
</reference>
<proteinExistence type="predicted"/>